<gene>
    <name evidence="4" type="ORF">MAR_010101</name>
</gene>
<feature type="compositionally biased region" description="Basic and acidic residues" evidence="2">
    <location>
        <begin position="120"/>
        <end position="142"/>
    </location>
</feature>
<dbReference type="PANTHER" id="PTHR19305:SF9">
    <property type="entry name" value="SYNAPTOSOMAL-ASSOCIATED PROTEIN 29"/>
    <property type="match status" value="1"/>
</dbReference>
<evidence type="ECO:0000256" key="2">
    <source>
        <dbReference type="SAM" id="MobiDB-lite"/>
    </source>
</evidence>
<accession>A0ABY7E0N7</accession>
<feature type="non-terminal residue" evidence="4">
    <location>
        <position position="1"/>
    </location>
</feature>
<dbReference type="InterPro" id="IPR000727">
    <property type="entry name" value="T_SNARE_dom"/>
</dbReference>
<dbReference type="CDD" id="cd15856">
    <property type="entry name" value="SNARE_SNAP29C"/>
    <property type="match status" value="1"/>
</dbReference>
<organism evidence="4 5">
    <name type="scientific">Mya arenaria</name>
    <name type="common">Soft-shell clam</name>
    <dbReference type="NCBI Taxonomy" id="6604"/>
    <lineage>
        <taxon>Eukaryota</taxon>
        <taxon>Metazoa</taxon>
        <taxon>Spiralia</taxon>
        <taxon>Lophotrochozoa</taxon>
        <taxon>Mollusca</taxon>
        <taxon>Bivalvia</taxon>
        <taxon>Autobranchia</taxon>
        <taxon>Heteroconchia</taxon>
        <taxon>Euheterodonta</taxon>
        <taxon>Imparidentia</taxon>
        <taxon>Neoheterodontei</taxon>
        <taxon>Myida</taxon>
        <taxon>Myoidea</taxon>
        <taxon>Myidae</taxon>
        <taxon>Mya</taxon>
    </lineage>
</organism>
<evidence type="ECO:0000313" key="5">
    <source>
        <dbReference type="Proteomes" id="UP001164746"/>
    </source>
</evidence>
<feature type="compositionally biased region" description="Basic and acidic residues" evidence="2">
    <location>
        <begin position="151"/>
        <end position="163"/>
    </location>
</feature>
<proteinExistence type="inferred from homology"/>
<feature type="compositionally biased region" description="Basic and acidic residues" evidence="2">
    <location>
        <begin position="26"/>
        <end position="35"/>
    </location>
</feature>
<evidence type="ECO:0000313" key="4">
    <source>
        <dbReference type="EMBL" id="WAR03543.1"/>
    </source>
</evidence>
<comment type="similarity">
    <text evidence="1">Belongs to the SNAP-25 family.</text>
</comment>
<dbReference type="Proteomes" id="UP001164746">
    <property type="component" value="Chromosome 4"/>
</dbReference>
<dbReference type="Gene3D" id="1.20.5.110">
    <property type="match status" value="2"/>
</dbReference>
<reference evidence="4" key="1">
    <citation type="submission" date="2022-11" db="EMBL/GenBank/DDBJ databases">
        <title>Centuries of genome instability and evolution in soft-shell clam transmissible cancer (bioRxiv).</title>
        <authorList>
            <person name="Hart S.F.M."/>
            <person name="Yonemitsu M.A."/>
            <person name="Giersch R.M."/>
            <person name="Beal B.F."/>
            <person name="Arriagada G."/>
            <person name="Davis B.W."/>
            <person name="Ostrander E.A."/>
            <person name="Goff S.P."/>
            <person name="Metzger M.J."/>
        </authorList>
    </citation>
    <scope>NUCLEOTIDE SEQUENCE</scope>
    <source>
        <strain evidence="4">MELC-2E11</strain>
        <tissue evidence="4">Siphon/mantle</tissue>
    </source>
</reference>
<name>A0ABY7E0N7_MYAAR</name>
<feature type="domain" description="T-SNARE coiled-coil homology" evidence="3">
    <location>
        <begin position="187"/>
        <end position="252"/>
    </location>
</feature>
<feature type="domain" description="T-SNARE coiled-coil homology" evidence="3">
    <location>
        <begin position="40"/>
        <end position="107"/>
    </location>
</feature>
<protein>
    <submittedName>
        <fullName evidence="4">SNP29-like protein</fullName>
    </submittedName>
</protein>
<dbReference type="EMBL" id="CP111015">
    <property type="protein sequence ID" value="WAR03543.1"/>
    <property type="molecule type" value="Genomic_DNA"/>
</dbReference>
<dbReference type="SMART" id="SM00397">
    <property type="entry name" value="t_SNARE"/>
    <property type="match status" value="2"/>
</dbReference>
<feature type="region of interest" description="Disordered" evidence="2">
    <location>
        <begin position="118"/>
        <end position="163"/>
    </location>
</feature>
<evidence type="ECO:0000259" key="3">
    <source>
        <dbReference type="SMART" id="SM00397"/>
    </source>
</evidence>
<keyword evidence="5" id="KW-1185">Reference proteome</keyword>
<feature type="region of interest" description="Disordered" evidence="2">
    <location>
        <begin position="1"/>
        <end position="35"/>
    </location>
</feature>
<sequence length="252" mass="29040">MSNSVYTSSNPFDEDEDGYRNKHNRPSREKLSQEEQIQRMMQEIEDSEARQLESTRRALASIDESERMGVATAEELLQQREQLKNIEIKTGKINQDLKTSQKHITSIGSIFGGIKNWWNGDKEKEPAGATPTEKKGKLEQTLEHQSTSRPHPAERYKTDDGHGFYEEDLDSKFMKGARKPEPQQYFKPITNSSKEQRLNENLDMMSEGMSRLKGLAIGLGDEIETHNELLDRINTKVDRADIKLKDQNKQMR</sequence>
<dbReference type="SUPFAM" id="SSF58038">
    <property type="entry name" value="SNARE fusion complex"/>
    <property type="match status" value="2"/>
</dbReference>
<dbReference type="PANTHER" id="PTHR19305">
    <property type="entry name" value="SYNAPTOSOMAL ASSOCIATED PROTEIN"/>
    <property type="match status" value="1"/>
</dbReference>
<dbReference type="CDD" id="cd15887">
    <property type="entry name" value="SNARE_SNAP29N"/>
    <property type="match status" value="1"/>
</dbReference>
<evidence type="ECO:0000256" key="1">
    <source>
        <dbReference type="ARBA" id="ARBA00009480"/>
    </source>
</evidence>
<feature type="compositionally biased region" description="Polar residues" evidence="2">
    <location>
        <begin position="1"/>
        <end position="11"/>
    </location>
</feature>